<keyword evidence="6 8" id="KW-0408">Iron</keyword>
<evidence type="ECO:0000256" key="4">
    <source>
        <dbReference type="ARBA" id="ARBA00022723"/>
    </source>
</evidence>
<dbReference type="InterPro" id="IPR036396">
    <property type="entry name" value="Cyt_P450_sf"/>
</dbReference>
<organism evidence="11 12">
    <name type="scientific">Penicillium oxalicum (strain 114-2 / CGMCC 5302)</name>
    <name type="common">Penicillium decumbens</name>
    <dbReference type="NCBI Taxonomy" id="933388"/>
    <lineage>
        <taxon>Eukaryota</taxon>
        <taxon>Fungi</taxon>
        <taxon>Dikarya</taxon>
        <taxon>Ascomycota</taxon>
        <taxon>Pezizomycotina</taxon>
        <taxon>Eurotiomycetes</taxon>
        <taxon>Eurotiomycetidae</taxon>
        <taxon>Eurotiales</taxon>
        <taxon>Aspergillaceae</taxon>
        <taxon>Penicillium</taxon>
    </lineage>
</organism>
<dbReference type="InterPro" id="IPR001128">
    <property type="entry name" value="Cyt_P450"/>
</dbReference>
<name>S8B9D2_PENO1</name>
<evidence type="ECO:0000256" key="1">
    <source>
        <dbReference type="ARBA" id="ARBA00001971"/>
    </source>
</evidence>
<proteinExistence type="inferred from homology"/>
<dbReference type="GO" id="GO:0043386">
    <property type="term" value="P:mycotoxin biosynthetic process"/>
    <property type="evidence" value="ECO:0007669"/>
    <property type="project" value="UniProtKB-ARBA"/>
</dbReference>
<reference evidence="11 12" key="1">
    <citation type="journal article" date="2013" name="PLoS ONE">
        <title>Genomic and secretomic analyses reveal unique features of the lignocellulolytic enzyme system of Penicillium decumbens.</title>
        <authorList>
            <person name="Liu G."/>
            <person name="Zhang L."/>
            <person name="Wei X."/>
            <person name="Zou G."/>
            <person name="Qin Y."/>
            <person name="Ma L."/>
            <person name="Li J."/>
            <person name="Zheng H."/>
            <person name="Wang S."/>
            <person name="Wang C."/>
            <person name="Xun L."/>
            <person name="Zhao G.-P."/>
            <person name="Zhou Z."/>
            <person name="Qu Y."/>
        </authorList>
    </citation>
    <scope>NUCLEOTIDE SEQUENCE [LARGE SCALE GENOMIC DNA]</scope>
    <source>
        <strain evidence="12">114-2 / CGMCC 5302</strain>
    </source>
</reference>
<dbReference type="GO" id="GO:0016705">
    <property type="term" value="F:oxidoreductase activity, acting on paired donors, with incorporation or reduction of molecular oxygen"/>
    <property type="evidence" value="ECO:0007669"/>
    <property type="project" value="InterPro"/>
</dbReference>
<keyword evidence="7 9" id="KW-0503">Monooxygenase</keyword>
<dbReference type="InterPro" id="IPR002401">
    <property type="entry name" value="Cyt_P450_E_grp-I"/>
</dbReference>
<dbReference type="InterPro" id="IPR017972">
    <property type="entry name" value="Cyt_P450_CS"/>
</dbReference>
<keyword evidence="12" id="KW-1185">Reference proteome</keyword>
<keyword evidence="10" id="KW-1133">Transmembrane helix</keyword>
<dbReference type="Gene3D" id="1.10.630.10">
    <property type="entry name" value="Cytochrome P450"/>
    <property type="match status" value="1"/>
</dbReference>
<feature type="binding site" description="axial binding residue" evidence="8">
    <location>
        <position position="452"/>
    </location>
    <ligand>
        <name>heme</name>
        <dbReference type="ChEBI" id="CHEBI:30413"/>
    </ligand>
    <ligandPart>
        <name>Fe</name>
        <dbReference type="ChEBI" id="CHEBI:18248"/>
    </ligandPart>
</feature>
<dbReference type="GO" id="GO:0004497">
    <property type="term" value="F:monooxygenase activity"/>
    <property type="evidence" value="ECO:0007669"/>
    <property type="project" value="UniProtKB-KW"/>
</dbReference>
<dbReference type="InterPro" id="IPR050121">
    <property type="entry name" value="Cytochrome_P450_monoxygenase"/>
</dbReference>
<evidence type="ECO:0000256" key="2">
    <source>
        <dbReference type="ARBA" id="ARBA00010617"/>
    </source>
</evidence>
<comment type="cofactor">
    <cofactor evidence="1 8">
        <name>heme</name>
        <dbReference type="ChEBI" id="CHEBI:30413"/>
    </cofactor>
</comment>
<dbReference type="PRINTS" id="PR00385">
    <property type="entry name" value="P450"/>
</dbReference>
<dbReference type="EMBL" id="KB644413">
    <property type="protein sequence ID" value="EPS31372.1"/>
    <property type="molecule type" value="Genomic_DNA"/>
</dbReference>
<evidence type="ECO:0000256" key="5">
    <source>
        <dbReference type="ARBA" id="ARBA00023002"/>
    </source>
</evidence>
<dbReference type="PANTHER" id="PTHR24305">
    <property type="entry name" value="CYTOCHROME P450"/>
    <property type="match status" value="1"/>
</dbReference>
<keyword evidence="10" id="KW-0472">Membrane</keyword>
<evidence type="ECO:0000256" key="3">
    <source>
        <dbReference type="ARBA" id="ARBA00022617"/>
    </source>
</evidence>
<sequence length="514" mass="58103">MLSLHPGFDLLSWGLVGGVLTLLVIIYQVVYELWWSPFARFPGPRLWAISRIPGQWSTLRGRHHQDVLTLFERYGPVVRLGPTELAFSTPRAFRDVYASRPGGCLPKDPSSFMPPPNGADNVVTALDRTVHARQRRLLAPAFSERALHDQESLIMGYVDTLITKLRAQIQEKSHVVDIKDWMNYTLFDITGDLMFGESFDCLRDSQLHSWVSLTFKSIQFLSFEAAARQFPLFHKLLSALITRRLEQKSIDHFNLAARRVDRRLEANHQRPDFISAALQHGLGEDGEKDGKGSKAMARAELHSNAFILIIAGSETSATLLSGCIFYLCSNLEAMRRVVSEVRSSFASADEITFSSTAQLPYLAAVVEESLRMYPPLATTSYRRVPAGGVEIDGEFVPGGARVGCHHYASYRSPSNFALPHQFIPERWLGTDPRFANDNRDVLQPFSLGPRGCIGKTLAYCEMRSILCKLFYNFDITLCPESTNWIDQRSFFVWDKPRLAVTLRDRFEADIEKSF</sequence>
<keyword evidence="3 8" id="KW-0349">Heme</keyword>
<gene>
    <name evidence="11" type="ORF">PDE_06327</name>
</gene>
<accession>S8B9D2</accession>
<dbReference type="GO" id="GO:0005506">
    <property type="term" value="F:iron ion binding"/>
    <property type="evidence" value="ECO:0007669"/>
    <property type="project" value="InterPro"/>
</dbReference>
<dbReference type="Proteomes" id="UP000019376">
    <property type="component" value="Unassembled WGS sequence"/>
</dbReference>
<evidence type="ECO:0000256" key="7">
    <source>
        <dbReference type="ARBA" id="ARBA00023033"/>
    </source>
</evidence>
<keyword evidence="4 8" id="KW-0479">Metal-binding</keyword>
<keyword evidence="10" id="KW-0812">Transmembrane</keyword>
<dbReference type="PROSITE" id="PS00086">
    <property type="entry name" value="CYTOCHROME_P450"/>
    <property type="match status" value="1"/>
</dbReference>
<dbReference type="PhylomeDB" id="S8B9D2"/>
<feature type="transmembrane region" description="Helical" evidence="10">
    <location>
        <begin position="12"/>
        <end position="35"/>
    </location>
</feature>
<dbReference type="PANTHER" id="PTHR24305:SF210">
    <property type="entry name" value="CYTOCHROME P450 MONOOXYGENASE ASQL-RELATED"/>
    <property type="match status" value="1"/>
</dbReference>
<evidence type="ECO:0000256" key="9">
    <source>
        <dbReference type="RuleBase" id="RU000461"/>
    </source>
</evidence>
<dbReference type="GO" id="GO:0020037">
    <property type="term" value="F:heme binding"/>
    <property type="evidence" value="ECO:0007669"/>
    <property type="project" value="InterPro"/>
</dbReference>
<keyword evidence="5 9" id="KW-0560">Oxidoreductase</keyword>
<dbReference type="CDD" id="cd11058">
    <property type="entry name" value="CYP60B-like"/>
    <property type="match status" value="1"/>
</dbReference>
<protein>
    <submittedName>
        <fullName evidence="11">Uncharacterized protein</fullName>
    </submittedName>
</protein>
<evidence type="ECO:0000256" key="6">
    <source>
        <dbReference type="ARBA" id="ARBA00023004"/>
    </source>
</evidence>
<dbReference type="HOGENOM" id="CLU_001570_14_11_1"/>
<evidence type="ECO:0000313" key="12">
    <source>
        <dbReference type="Proteomes" id="UP000019376"/>
    </source>
</evidence>
<dbReference type="Pfam" id="PF00067">
    <property type="entry name" value="p450"/>
    <property type="match status" value="1"/>
</dbReference>
<dbReference type="PRINTS" id="PR00463">
    <property type="entry name" value="EP450I"/>
</dbReference>
<dbReference type="AlphaFoldDB" id="S8B9D2"/>
<dbReference type="STRING" id="933388.S8B9D2"/>
<dbReference type="SUPFAM" id="SSF48264">
    <property type="entry name" value="Cytochrome P450"/>
    <property type="match status" value="1"/>
</dbReference>
<evidence type="ECO:0000313" key="11">
    <source>
        <dbReference type="EMBL" id="EPS31372.1"/>
    </source>
</evidence>
<comment type="similarity">
    <text evidence="2 9">Belongs to the cytochrome P450 family.</text>
</comment>
<dbReference type="eggNOG" id="KOG0158">
    <property type="taxonomic scope" value="Eukaryota"/>
</dbReference>
<dbReference type="OrthoDB" id="1470350at2759"/>
<evidence type="ECO:0000256" key="10">
    <source>
        <dbReference type="SAM" id="Phobius"/>
    </source>
</evidence>
<evidence type="ECO:0000256" key="8">
    <source>
        <dbReference type="PIRSR" id="PIRSR602401-1"/>
    </source>
</evidence>